<sequence length="326" mass="34920">MAPITIDPALFTEDAIAPETRATNERVEAILKEQPTIIELGPETVRATRGDGQGLLGKQPAHEMARWETASALGLDVPVRVFRPDGALRGVYLHIHGGGHVIGTADSQDQGLAMMAQGLRIGVVSVEYRLAPENRWPAPADDCEAAALWLAQGAAADLFGTDRLLIGGESAGAHLSAVTLLRLKHRHGLTPFSGANLVYGVYDMALTPSAKRWGDRNLIISGPIMAWFGEQLLPAAQFSQMDKRDPDLSPLYADVSGLCPALFTCGTLDPLIDDTLFMASRWTTAGNEAELAIYPGGIHAFNALPDLPIATAANLKMAQWLAEKLE</sequence>
<keyword evidence="1" id="KW-0378">Hydrolase</keyword>
<dbReference type="EMBL" id="JACHOB010000002">
    <property type="protein sequence ID" value="MBB4658802.1"/>
    <property type="molecule type" value="Genomic_DNA"/>
</dbReference>
<dbReference type="InterPro" id="IPR013094">
    <property type="entry name" value="AB_hydrolase_3"/>
</dbReference>
<dbReference type="InterPro" id="IPR029058">
    <property type="entry name" value="AB_hydrolase_fold"/>
</dbReference>
<organism evidence="3 4">
    <name type="scientific">Parvularcula dongshanensis</name>
    <dbReference type="NCBI Taxonomy" id="1173995"/>
    <lineage>
        <taxon>Bacteria</taxon>
        <taxon>Pseudomonadati</taxon>
        <taxon>Pseudomonadota</taxon>
        <taxon>Alphaproteobacteria</taxon>
        <taxon>Parvularculales</taxon>
        <taxon>Parvularculaceae</taxon>
        <taxon>Parvularcula</taxon>
    </lineage>
</organism>
<protein>
    <submittedName>
        <fullName evidence="3">Acetyl esterase/lipase</fullName>
    </submittedName>
</protein>
<dbReference type="GO" id="GO:0016787">
    <property type="term" value="F:hydrolase activity"/>
    <property type="evidence" value="ECO:0007669"/>
    <property type="project" value="UniProtKB-KW"/>
</dbReference>
<keyword evidence="4" id="KW-1185">Reference proteome</keyword>
<proteinExistence type="predicted"/>
<feature type="domain" description="Alpha/beta hydrolase fold-3" evidence="2">
    <location>
        <begin position="93"/>
        <end position="301"/>
    </location>
</feature>
<dbReference type="Pfam" id="PF07859">
    <property type="entry name" value="Abhydrolase_3"/>
    <property type="match status" value="1"/>
</dbReference>
<dbReference type="PANTHER" id="PTHR48081:SF8">
    <property type="entry name" value="ALPHA_BETA HYDROLASE FOLD-3 DOMAIN-CONTAINING PROTEIN-RELATED"/>
    <property type="match status" value="1"/>
</dbReference>
<dbReference type="SUPFAM" id="SSF53474">
    <property type="entry name" value="alpha/beta-Hydrolases"/>
    <property type="match status" value="1"/>
</dbReference>
<name>A0A840I3C7_9PROT</name>
<evidence type="ECO:0000256" key="1">
    <source>
        <dbReference type="ARBA" id="ARBA00022801"/>
    </source>
</evidence>
<dbReference type="PANTHER" id="PTHR48081">
    <property type="entry name" value="AB HYDROLASE SUPERFAMILY PROTEIN C4A8.06C"/>
    <property type="match status" value="1"/>
</dbReference>
<dbReference type="Gene3D" id="3.40.50.1820">
    <property type="entry name" value="alpha/beta hydrolase"/>
    <property type="match status" value="1"/>
</dbReference>
<dbReference type="AlphaFoldDB" id="A0A840I3C7"/>
<dbReference type="Proteomes" id="UP000563524">
    <property type="component" value="Unassembled WGS sequence"/>
</dbReference>
<comment type="caution">
    <text evidence="3">The sequence shown here is derived from an EMBL/GenBank/DDBJ whole genome shotgun (WGS) entry which is preliminary data.</text>
</comment>
<evidence type="ECO:0000259" key="2">
    <source>
        <dbReference type="Pfam" id="PF07859"/>
    </source>
</evidence>
<reference evidence="3 4" key="1">
    <citation type="submission" date="2020-08" db="EMBL/GenBank/DDBJ databases">
        <title>Genomic Encyclopedia of Type Strains, Phase IV (KMG-IV): sequencing the most valuable type-strain genomes for metagenomic binning, comparative biology and taxonomic classification.</title>
        <authorList>
            <person name="Goeker M."/>
        </authorList>
    </citation>
    <scope>NUCLEOTIDE SEQUENCE [LARGE SCALE GENOMIC DNA]</scope>
    <source>
        <strain evidence="3 4">DSM 102850</strain>
    </source>
</reference>
<dbReference type="RefSeq" id="WP_183816980.1">
    <property type="nucleotide sequence ID" value="NZ_JACHOB010000002.1"/>
</dbReference>
<accession>A0A840I3C7</accession>
<dbReference type="InterPro" id="IPR050300">
    <property type="entry name" value="GDXG_lipolytic_enzyme"/>
</dbReference>
<evidence type="ECO:0000313" key="3">
    <source>
        <dbReference type="EMBL" id="MBB4658802.1"/>
    </source>
</evidence>
<evidence type="ECO:0000313" key="4">
    <source>
        <dbReference type="Proteomes" id="UP000563524"/>
    </source>
</evidence>
<gene>
    <name evidence="3" type="ORF">GGQ59_001316</name>
</gene>